<keyword evidence="5" id="KW-0720">Serine protease</keyword>
<evidence type="ECO:0000313" key="9">
    <source>
        <dbReference type="EMBL" id="GER86610.1"/>
    </source>
</evidence>
<protein>
    <submittedName>
        <fullName evidence="9">Pseudomonapepsin</fullName>
    </submittedName>
</protein>
<sequence length="577" mass="62239">MRWLLDNSSVRIGRIVAGLLGLCLVLMPLASCGTTEALKSVPLDLGIPAEALNSKVTGSVPDNTVLHARITFKIDPKLMQKAQNQKIEPGKPSHLENLANQIGIDDATYQKFKDFFNPQGITLKLSKMRTHLSIDAKASTFAKVLNTKFVNHNYHGRTFYAPDAKKPAMVPQFLVGSIEAVTGLDNYSTQPVHQASFQPAVPAQSKKPAADCSPPDQTLLPKDIAHAYGVDQLWNQGLHGENMTINLVEIDGSMRSDVQNYLDCISFKGKVTSINVDGHPQDTLGESTLDIQMAAGLARSANIKVYQTDGTSNNSSDIWVNVNDELQQILNDNVNNANAGSTVSISLGAAEEEMSQSDLRALDQSIQQLTKVEHMTVFVASGDCGAFGSHSYGNLAVSFPASDPWSVAVGGTILQVDGGQSRANETSWSDGSNHSSCKNRWGTGGGLSKVFSMPSWQNQSGVKNNQSNGKRQIPDVSAAAYGLAVYYQGQWGSVGGTSAAAPIWATALALVNQGLLKQGKAFNYSPQMFYDVAKKNNRAYYDVTQGDNLYYRAAQGWDYTTGLGTPNLRDFYAVAGR</sequence>
<keyword evidence="3" id="KW-0479">Metal-binding</keyword>
<dbReference type="InterPro" id="IPR050819">
    <property type="entry name" value="Tripeptidyl-peptidase_I"/>
</dbReference>
<keyword evidence="10" id="KW-1185">Reference proteome</keyword>
<keyword evidence="4" id="KW-0378">Hydrolase</keyword>
<evidence type="ECO:0000313" key="10">
    <source>
        <dbReference type="Proteomes" id="UP000326912"/>
    </source>
</evidence>
<dbReference type="SMART" id="SM00944">
    <property type="entry name" value="Pro-kuma_activ"/>
    <property type="match status" value="1"/>
</dbReference>
<evidence type="ECO:0000256" key="4">
    <source>
        <dbReference type="ARBA" id="ARBA00022801"/>
    </source>
</evidence>
<dbReference type="InterPro" id="IPR015366">
    <property type="entry name" value="S53_propep"/>
</dbReference>
<feature type="domain" description="Peptidase S53" evidence="8">
    <location>
        <begin position="218"/>
        <end position="577"/>
    </location>
</feature>
<evidence type="ECO:0000256" key="7">
    <source>
        <dbReference type="ARBA" id="ARBA00023145"/>
    </source>
</evidence>
<dbReference type="GO" id="GO:0046872">
    <property type="term" value="F:metal ion binding"/>
    <property type="evidence" value="ECO:0007669"/>
    <property type="project" value="UniProtKB-KW"/>
</dbReference>
<dbReference type="InterPro" id="IPR036852">
    <property type="entry name" value="Peptidase_S8/S53_dom_sf"/>
</dbReference>
<keyword evidence="2" id="KW-0645">Protease</keyword>
<dbReference type="Pfam" id="PF09286">
    <property type="entry name" value="Pro-kuma_activ"/>
    <property type="match status" value="1"/>
</dbReference>
<dbReference type="PROSITE" id="PS51695">
    <property type="entry name" value="SEDOLISIN"/>
    <property type="match status" value="1"/>
</dbReference>
<dbReference type="InterPro" id="IPR000209">
    <property type="entry name" value="Peptidase_S8/S53_dom"/>
</dbReference>
<gene>
    <name evidence="9" type="ORF">KDW_07720</name>
</gene>
<dbReference type="EMBL" id="BKZW01000001">
    <property type="protein sequence ID" value="GER86610.1"/>
    <property type="molecule type" value="Genomic_DNA"/>
</dbReference>
<dbReference type="CDD" id="cd04056">
    <property type="entry name" value="Peptidases_S53"/>
    <property type="match status" value="1"/>
</dbReference>
<keyword evidence="7" id="KW-0865">Zymogen</keyword>
<accession>A0A5J4KJS4</accession>
<dbReference type="GO" id="GO:0006508">
    <property type="term" value="P:proteolysis"/>
    <property type="evidence" value="ECO:0007669"/>
    <property type="project" value="UniProtKB-KW"/>
</dbReference>
<keyword evidence="6" id="KW-0106">Calcium</keyword>
<dbReference type="RefSeq" id="WP_162004924.1">
    <property type="nucleotide sequence ID" value="NZ_BKZW01000001.1"/>
</dbReference>
<evidence type="ECO:0000256" key="1">
    <source>
        <dbReference type="ARBA" id="ARBA00001913"/>
    </source>
</evidence>
<organism evidence="9 10">
    <name type="scientific">Dictyobacter vulcani</name>
    <dbReference type="NCBI Taxonomy" id="2607529"/>
    <lineage>
        <taxon>Bacteria</taxon>
        <taxon>Bacillati</taxon>
        <taxon>Chloroflexota</taxon>
        <taxon>Ktedonobacteria</taxon>
        <taxon>Ktedonobacterales</taxon>
        <taxon>Dictyobacteraceae</taxon>
        <taxon>Dictyobacter</taxon>
    </lineage>
</organism>
<comment type="cofactor">
    <cofactor evidence="1">
        <name>Ca(2+)</name>
        <dbReference type="ChEBI" id="CHEBI:29108"/>
    </cofactor>
</comment>
<proteinExistence type="predicted"/>
<name>A0A5J4KJS4_9CHLR</name>
<comment type="caution">
    <text evidence="9">The sequence shown here is derived from an EMBL/GenBank/DDBJ whole genome shotgun (WGS) entry which is preliminary data.</text>
</comment>
<evidence type="ECO:0000256" key="5">
    <source>
        <dbReference type="ARBA" id="ARBA00022825"/>
    </source>
</evidence>
<dbReference type="InterPro" id="IPR030400">
    <property type="entry name" value="Sedolisin_dom"/>
</dbReference>
<dbReference type="GO" id="GO:0004252">
    <property type="term" value="F:serine-type endopeptidase activity"/>
    <property type="evidence" value="ECO:0007669"/>
    <property type="project" value="InterPro"/>
</dbReference>
<dbReference type="SUPFAM" id="SSF52743">
    <property type="entry name" value="Subtilisin-like"/>
    <property type="match status" value="1"/>
</dbReference>
<dbReference type="PANTHER" id="PTHR14218">
    <property type="entry name" value="PROTEASE S8 TRIPEPTIDYL PEPTIDASE I CLN2"/>
    <property type="match status" value="1"/>
</dbReference>
<evidence type="ECO:0000256" key="3">
    <source>
        <dbReference type="ARBA" id="ARBA00022723"/>
    </source>
</evidence>
<dbReference type="Proteomes" id="UP000326912">
    <property type="component" value="Unassembled WGS sequence"/>
</dbReference>
<dbReference type="Pfam" id="PF00082">
    <property type="entry name" value="Peptidase_S8"/>
    <property type="match status" value="1"/>
</dbReference>
<dbReference type="GO" id="GO:0008240">
    <property type="term" value="F:tripeptidyl-peptidase activity"/>
    <property type="evidence" value="ECO:0007669"/>
    <property type="project" value="TreeGrafter"/>
</dbReference>
<dbReference type="SUPFAM" id="SSF54897">
    <property type="entry name" value="Protease propeptides/inhibitors"/>
    <property type="match status" value="1"/>
</dbReference>
<evidence type="ECO:0000256" key="2">
    <source>
        <dbReference type="ARBA" id="ARBA00022670"/>
    </source>
</evidence>
<dbReference type="AlphaFoldDB" id="A0A5J4KJS4"/>
<evidence type="ECO:0000256" key="6">
    <source>
        <dbReference type="ARBA" id="ARBA00022837"/>
    </source>
</evidence>
<dbReference type="PANTHER" id="PTHR14218:SF15">
    <property type="entry name" value="TRIPEPTIDYL-PEPTIDASE 1"/>
    <property type="match status" value="1"/>
</dbReference>
<evidence type="ECO:0000259" key="8">
    <source>
        <dbReference type="PROSITE" id="PS51695"/>
    </source>
</evidence>
<dbReference type="Gene3D" id="3.40.50.200">
    <property type="entry name" value="Peptidase S8/S53 domain"/>
    <property type="match status" value="1"/>
</dbReference>
<reference evidence="9 10" key="1">
    <citation type="submission" date="2019-10" db="EMBL/GenBank/DDBJ databases">
        <title>Dictyobacter vulcani sp. nov., within the class Ktedonobacteria, isolated from soil of volcanic Mt. Zao.</title>
        <authorList>
            <person name="Zheng Y."/>
            <person name="Wang C.M."/>
            <person name="Sakai Y."/>
            <person name="Abe K."/>
            <person name="Yokota A."/>
            <person name="Yabe S."/>
        </authorList>
    </citation>
    <scope>NUCLEOTIDE SEQUENCE [LARGE SCALE GENOMIC DNA]</scope>
    <source>
        <strain evidence="9 10">W12</strain>
    </source>
</reference>